<protein>
    <recommendedName>
        <fullName evidence="3">Phytanoyl-CoA dioxygenase</fullName>
    </recommendedName>
</protein>
<dbReference type="AlphaFoldDB" id="A0A9W9F787"/>
<gene>
    <name evidence="1" type="ORF">N7456_010635</name>
</gene>
<evidence type="ECO:0008006" key="3">
    <source>
        <dbReference type="Google" id="ProtNLM"/>
    </source>
</evidence>
<dbReference type="Pfam" id="PF05721">
    <property type="entry name" value="PhyH"/>
    <property type="match status" value="1"/>
</dbReference>
<name>A0A9W9F787_9EURO</name>
<dbReference type="EMBL" id="JAPQKH010000006">
    <property type="protein sequence ID" value="KAJ5094774.1"/>
    <property type="molecule type" value="Genomic_DNA"/>
</dbReference>
<comment type="caution">
    <text evidence="1">The sequence shown here is derived from an EMBL/GenBank/DDBJ whole genome shotgun (WGS) entry which is preliminary data.</text>
</comment>
<dbReference type="OrthoDB" id="407832at2759"/>
<dbReference type="Gene3D" id="2.60.120.620">
    <property type="entry name" value="q2cbj1_9rhob like domain"/>
    <property type="match status" value="1"/>
</dbReference>
<reference evidence="1" key="1">
    <citation type="submission" date="2022-11" db="EMBL/GenBank/DDBJ databases">
        <authorList>
            <person name="Petersen C."/>
        </authorList>
    </citation>
    <scope>NUCLEOTIDE SEQUENCE</scope>
    <source>
        <strain evidence="1">IBT 30069</strain>
    </source>
</reference>
<dbReference type="SUPFAM" id="SSF51197">
    <property type="entry name" value="Clavaminate synthase-like"/>
    <property type="match status" value="1"/>
</dbReference>
<reference evidence="1" key="2">
    <citation type="journal article" date="2023" name="IMA Fungus">
        <title>Comparative genomic study of the Penicillium genus elucidates a diverse pangenome and 15 lateral gene transfer events.</title>
        <authorList>
            <person name="Petersen C."/>
            <person name="Sorensen T."/>
            <person name="Nielsen M.R."/>
            <person name="Sondergaard T.E."/>
            <person name="Sorensen J.L."/>
            <person name="Fitzpatrick D.A."/>
            <person name="Frisvad J.C."/>
            <person name="Nielsen K.L."/>
        </authorList>
    </citation>
    <scope>NUCLEOTIDE SEQUENCE</scope>
    <source>
        <strain evidence="1">IBT 30069</strain>
    </source>
</reference>
<dbReference type="PANTHER" id="PTHR37563">
    <property type="entry name" value="PHYTANOYL-COA DIOXYGENASE FAMILY PROTEIN (AFU_ORTHOLOGUE AFUA_2G03330)"/>
    <property type="match status" value="1"/>
</dbReference>
<keyword evidence="2" id="KW-1185">Reference proteome</keyword>
<sequence>MQASFLTETSYLGHKPIWNWLTANTALSNTGGMRQGVHKDNAFIHPQYPYYFIANIPLCSTSIENGATEFWLGSHAHTSNRDQIIATKPEQVTAHYLMGEPLPAITQEAQDARRLVRPPIQQTCSAGDIMVRDIRLWHAGMPNETDTHRIMLGLGYQVSESVIGFECGQICFTDILQSPVFPNKSMMCHLPASQKSFFESAPSNVEARAVFYDEEEFEKTTRDTEFNLRPVYS</sequence>
<proteinExistence type="predicted"/>
<dbReference type="InterPro" id="IPR051961">
    <property type="entry name" value="Fungal_Metabolite_Diox"/>
</dbReference>
<organism evidence="1 2">
    <name type="scientific">Penicillium angulare</name>
    <dbReference type="NCBI Taxonomy" id="116970"/>
    <lineage>
        <taxon>Eukaryota</taxon>
        <taxon>Fungi</taxon>
        <taxon>Dikarya</taxon>
        <taxon>Ascomycota</taxon>
        <taxon>Pezizomycotina</taxon>
        <taxon>Eurotiomycetes</taxon>
        <taxon>Eurotiomycetidae</taxon>
        <taxon>Eurotiales</taxon>
        <taxon>Aspergillaceae</taxon>
        <taxon>Penicillium</taxon>
    </lineage>
</organism>
<evidence type="ECO:0000313" key="1">
    <source>
        <dbReference type="EMBL" id="KAJ5094774.1"/>
    </source>
</evidence>
<dbReference type="Proteomes" id="UP001149165">
    <property type="component" value="Unassembled WGS sequence"/>
</dbReference>
<dbReference type="InterPro" id="IPR008775">
    <property type="entry name" value="Phytyl_CoA_dOase-like"/>
</dbReference>
<evidence type="ECO:0000313" key="2">
    <source>
        <dbReference type="Proteomes" id="UP001149165"/>
    </source>
</evidence>
<dbReference type="PANTHER" id="PTHR37563:SF2">
    <property type="entry name" value="PHYTANOYL-COA DIOXYGENASE FAMILY PROTEIN (AFU_ORTHOLOGUE AFUA_2G03330)"/>
    <property type="match status" value="1"/>
</dbReference>
<accession>A0A9W9F787</accession>